<evidence type="ECO:0000313" key="3">
    <source>
        <dbReference type="Proteomes" id="UP001222932"/>
    </source>
</evidence>
<accession>A0AAD3TVG7</accession>
<organism evidence="2 3">
    <name type="scientific">Cutaneotrichosporon spelunceum</name>
    <dbReference type="NCBI Taxonomy" id="1672016"/>
    <lineage>
        <taxon>Eukaryota</taxon>
        <taxon>Fungi</taxon>
        <taxon>Dikarya</taxon>
        <taxon>Basidiomycota</taxon>
        <taxon>Agaricomycotina</taxon>
        <taxon>Tremellomycetes</taxon>
        <taxon>Trichosporonales</taxon>
        <taxon>Trichosporonaceae</taxon>
        <taxon>Cutaneotrichosporon</taxon>
    </lineage>
</organism>
<dbReference type="EMBL" id="BTCM01000004">
    <property type="protein sequence ID" value="GMK57220.1"/>
    <property type="molecule type" value="Genomic_DNA"/>
</dbReference>
<dbReference type="Proteomes" id="UP001222932">
    <property type="component" value="Unassembled WGS sequence"/>
</dbReference>
<evidence type="ECO:0000256" key="1">
    <source>
        <dbReference type="SAM" id="MobiDB-lite"/>
    </source>
</evidence>
<reference evidence="2" key="1">
    <citation type="journal article" date="2023" name="BMC Genomics">
        <title>Chromosome-level genome assemblies of Cutaneotrichosporon spp. (Trichosporonales, Basidiomycota) reveal imbalanced evolution between nucleotide sequences and chromosome synteny.</title>
        <authorList>
            <person name="Kobayashi Y."/>
            <person name="Kayamori A."/>
            <person name="Aoki K."/>
            <person name="Shiwa Y."/>
            <person name="Matsutani M."/>
            <person name="Fujita N."/>
            <person name="Sugita T."/>
            <person name="Iwasaki W."/>
            <person name="Tanaka N."/>
            <person name="Takashima M."/>
        </authorList>
    </citation>
    <scope>NUCLEOTIDE SEQUENCE</scope>
    <source>
        <strain evidence="2">HIS016</strain>
    </source>
</reference>
<feature type="region of interest" description="Disordered" evidence="1">
    <location>
        <begin position="1"/>
        <end position="82"/>
    </location>
</feature>
<proteinExistence type="predicted"/>
<protein>
    <submittedName>
        <fullName evidence="2">Uncharacterized protein</fullName>
    </submittedName>
</protein>
<feature type="compositionally biased region" description="Low complexity" evidence="1">
    <location>
        <begin position="317"/>
        <end position="336"/>
    </location>
</feature>
<sequence>MSTFTTPRATPTRVSSRKSAPSPVSAPAPNFPLPRLVSPRRTRPRRMRNDLTHSVLYPVTETDEEDSPSRCPSLFHAPPSPGYETHRSSLVYTPCNDGDDPFEDCTFSPVSDTFFDDVAVKAPRALRSPIRTPATPVSRVTRVPIGTSPSGQRILLPAISIIASCHQRPAPPSPPTPGAPITPTTPGILGAHLVSALRDLLTTCGEYEYDDGMFADAEDIVPGQFDDAVSPEPSPEPLAQHDLAFYHTPIASPRTPPPKHTSSYEGLLGAPRPARGPREPIAPGLDGDHSVLAGMAAQARADRVAAEAAAYEDPTVSFPSLSSISTGSSASSLNSLCGMTSGMTMAPRPPVTPPPRKPGVVSSRRLYRSPPPVWS</sequence>
<gene>
    <name evidence="2" type="ORF">CspeluHIS016_0400540</name>
</gene>
<keyword evidence="3" id="KW-1185">Reference proteome</keyword>
<feature type="region of interest" description="Disordered" evidence="1">
    <location>
        <begin position="317"/>
        <end position="375"/>
    </location>
</feature>
<name>A0AAD3TVG7_9TREE</name>
<dbReference type="AlphaFoldDB" id="A0AAD3TVG7"/>
<comment type="caution">
    <text evidence="2">The sequence shown here is derived from an EMBL/GenBank/DDBJ whole genome shotgun (WGS) entry which is preliminary data.</text>
</comment>
<feature type="compositionally biased region" description="Pro residues" evidence="1">
    <location>
        <begin position="347"/>
        <end position="357"/>
    </location>
</feature>
<reference evidence="2" key="2">
    <citation type="submission" date="2023-06" db="EMBL/GenBank/DDBJ databases">
        <authorList>
            <person name="Kobayashi Y."/>
            <person name="Kayamori A."/>
            <person name="Aoki K."/>
            <person name="Shiwa Y."/>
            <person name="Fujita N."/>
            <person name="Sugita T."/>
            <person name="Iwasaki W."/>
            <person name="Tanaka N."/>
            <person name="Takashima M."/>
        </authorList>
    </citation>
    <scope>NUCLEOTIDE SEQUENCE</scope>
    <source>
        <strain evidence="2">HIS016</strain>
    </source>
</reference>
<evidence type="ECO:0000313" key="2">
    <source>
        <dbReference type="EMBL" id="GMK57220.1"/>
    </source>
</evidence>
<feature type="compositionally biased region" description="Low complexity" evidence="1">
    <location>
        <begin position="13"/>
        <end position="23"/>
    </location>
</feature>